<protein>
    <submittedName>
        <fullName evidence="1">Uncharacterized protein</fullName>
    </submittedName>
</protein>
<name>A0A0S4J3Q8_BODSA</name>
<evidence type="ECO:0000313" key="2">
    <source>
        <dbReference type="Proteomes" id="UP000051952"/>
    </source>
</evidence>
<dbReference type="AlphaFoldDB" id="A0A0S4J3Q8"/>
<gene>
    <name evidence="1" type="ORF">BSAL_05770</name>
</gene>
<proteinExistence type="predicted"/>
<keyword evidence="2" id="KW-1185">Reference proteome</keyword>
<reference evidence="2" key="1">
    <citation type="submission" date="2015-09" db="EMBL/GenBank/DDBJ databases">
        <authorList>
            <consortium name="Pathogen Informatics"/>
        </authorList>
    </citation>
    <scope>NUCLEOTIDE SEQUENCE [LARGE SCALE GENOMIC DNA]</scope>
    <source>
        <strain evidence="2">Lake Konstanz</strain>
    </source>
</reference>
<organism evidence="1 2">
    <name type="scientific">Bodo saltans</name>
    <name type="common">Flagellated protozoan</name>
    <dbReference type="NCBI Taxonomy" id="75058"/>
    <lineage>
        <taxon>Eukaryota</taxon>
        <taxon>Discoba</taxon>
        <taxon>Euglenozoa</taxon>
        <taxon>Kinetoplastea</taxon>
        <taxon>Metakinetoplastina</taxon>
        <taxon>Eubodonida</taxon>
        <taxon>Bodonidae</taxon>
        <taxon>Bodo</taxon>
    </lineage>
</organism>
<dbReference type="EMBL" id="CYKH01000992">
    <property type="protein sequence ID" value="CUG76189.1"/>
    <property type="molecule type" value="Genomic_DNA"/>
</dbReference>
<accession>A0A0S4J3Q8</accession>
<feature type="non-terminal residue" evidence="1">
    <location>
        <position position="1"/>
    </location>
</feature>
<dbReference type="Proteomes" id="UP000051952">
    <property type="component" value="Unassembled WGS sequence"/>
</dbReference>
<evidence type="ECO:0000313" key="1">
    <source>
        <dbReference type="EMBL" id="CUG76189.1"/>
    </source>
</evidence>
<sequence length="314" mass="34473">SASSGSATHNSVAANFYSPTVTLEERADILKTVLTAHEALKRLVVIPPSCEIRREWESDAGMTVPIACDKILSERSRSEASVAWCRSLDVLQYACYGFGLISLERATKAGALVAATNMVTNLSKKAYPTSHVWQFKASCSFNPWLLDYVMSRAEAHKRHPLSSTTIEATTLEINKSALDHIFDMEMLHLFADDLRRRLEGKVEWLTATHTPALLDAWSKTLATIYSSKPGQLTQWSVLRQAVALVYASLGNGASQFGVMLQKFCVPEPTTPIMEMRACKNNNCGAPIVVILDWEALPSFAVARALVCDICCATA</sequence>
<dbReference type="VEuPathDB" id="TriTrypDB:BSAL_05770"/>